<accession>A0A6N7QFK3</accession>
<evidence type="ECO:0000313" key="1">
    <source>
        <dbReference type="EMBL" id="MRH02650.1"/>
    </source>
</evidence>
<sequence length="127" mass="12997">MRVEALAALTAISLAGCAAGGPVASRAIEGPVRLGEIAAVDGPRVRPDRVIEDSRCPADVQCIQAGRLVVRATVLGGGWSKEIDLTLGTPVPVADGMLTLTDATPMPIIGESAASAARFTFKFQGGR</sequence>
<reference evidence="3 4" key="1">
    <citation type="submission" date="2019-11" db="EMBL/GenBank/DDBJ databases">
        <title>First report of rice panicle blight caused by Xanthomonas sp. in Iran.</title>
        <authorList>
            <person name="Mirghasempour S.A."/>
            <person name="Huang S."/>
            <person name="Brady C.L."/>
            <person name="Studholme D.J."/>
        </authorList>
    </citation>
    <scope>NUCLEOTIDE SEQUENCE [LARGE SCALE GENOMIC DNA]</scope>
    <source>
        <strain evidence="1 4">ASD011</strain>
        <strain evidence="3">SAM114</strain>
    </source>
</reference>
<dbReference type="EMBL" id="WJPN01000026">
    <property type="protein sequence ID" value="MRH02650.1"/>
    <property type="molecule type" value="Genomic_DNA"/>
</dbReference>
<proteinExistence type="predicted"/>
<protein>
    <recommendedName>
        <fullName evidence="5">Lipoprotein</fullName>
    </recommendedName>
</protein>
<reference evidence="2" key="2">
    <citation type="journal article" date="2020" name="Plant Dis.">
        <title>A Grain Rot of Rice in Iran Caused by a Xanthomonas Strain Closely Related to X. sacchari.</title>
        <authorList>
            <person name="Mirghasempour S.A."/>
            <person name="Huang S."/>
            <person name="Studholme D.J."/>
            <person name="Brady C.L."/>
        </authorList>
    </citation>
    <scope>NUCLEOTIDE SEQUENCE</scope>
    <source>
        <strain evidence="2">SAM114</strain>
    </source>
</reference>
<evidence type="ECO:0000313" key="2">
    <source>
        <dbReference type="EMBL" id="MRH76981.1"/>
    </source>
</evidence>
<evidence type="ECO:0000313" key="3">
    <source>
        <dbReference type="Proteomes" id="UP000437931"/>
    </source>
</evidence>
<comment type="caution">
    <text evidence="1">The sequence shown here is derived from an EMBL/GenBank/DDBJ whole genome shotgun (WGS) entry which is preliminary data.</text>
</comment>
<evidence type="ECO:0008006" key="5">
    <source>
        <dbReference type="Google" id="ProtNLM"/>
    </source>
</evidence>
<dbReference type="PROSITE" id="PS51257">
    <property type="entry name" value="PROKAR_LIPOPROTEIN"/>
    <property type="match status" value="1"/>
</dbReference>
<dbReference type="RefSeq" id="WP_150409214.1">
    <property type="nucleotide sequence ID" value="NZ_NMPO01000010.1"/>
</dbReference>
<dbReference type="AlphaFoldDB" id="A0A6N7QFK3"/>
<dbReference type="Proteomes" id="UP000437931">
    <property type="component" value="Unassembled WGS sequence"/>
</dbReference>
<name>A0A6N7QFK3_9XANT</name>
<keyword evidence="3" id="KW-1185">Reference proteome</keyword>
<dbReference type="EMBL" id="WJPM01000026">
    <property type="protein sequence ID" value="MRH76981.1"/>
    <property type="molecule type" value="Genomic_DNA"/>
</dbReference>
<gene>
    <name evidence="1" type="ORF">GIY21_20320</name>
    <name evidence="2" type="ORF">GIY22_20330</name>
</gene>
<evidence type="ECO:0000313" key="4">
    <source>
        <dbReference type="Proteomes" id="UP000439314"/>
    </source>
</evidence>
<dbReference type="Proteomes" id="UP000439314">
    <property type="component" value="Unassembled WGS sequence"/>
</dbReference>
<organism evidence="1 4">
    <name type="scientific">Xanthomonas sontii</name>
    <dbReference type="NCBI Taxonomy" id="2650745"/>
    <lineage>
        <taxon>Bacteria</taxon>
        <taxon>Pseudomonadati</taxon>
        <taxon>Pseudomonadota</taxon>
        <taxon>Gammaproteobacteria</taxon>
        <taxon>Lysobacterales</taxon>
        <taxon>Lysobacteraceae</taxon>
        <taxon>Xanthomonas</taxon>
    </lineage>
</organism>